<feature type="compositionally biased region" description="Basic and acidic residues" evidence="1">
    <location>
        <begin position="1"/>
        <end position="15"/>
    </location>
</feature>
<sequence length="602" mass="64144">MFITSRDRQADRQTDSSEGGAVGGWEESASELTGSRMHLSTGFRCSLANCSSHQSPVTRVFPLGNTADNEDVLNLEHHKRPRTSHARRPRAAVMLMPLPFTCCSSTRLHVLLSALLLMTLLSPGKVVADYVGLQFTRLSGSSDRTLESVSWIHKPNTKSCSRIATREDRKEHSSAVSQTASAEVTFCFTLTVHVATPEQMEMEGLGYASICHYSYSAGQQRGISTKGVTWGTRSHGHFCRSRVSICFYPNETLVEGERSSHNCIGTEASSKLASGPLCVNDTDPEQENQGLAHIPGRDPRAEQQSRRTGAPTETASHQVRMLGGNPTLEQLSQAVWIHFLLMGVATDNIITPPGQGGALRLGWSTCFFPSGGSSSHSPPGCNASLPFPEGHEGLSSTAHLQGARAKCGDDEGDWGLALISLSLLPLHILGRMWVSATPGLGRRCYIPDTLWAGMMPSRLQAALAPPTPQFPGCSPGQVPMDCGGTPVVLLTYNSTPGAPLAWSLRAPCSHTSARHCPRGAFSAWDRGSAGHARGLGGDSHAPTTLLGTAFTAARPAGEHMCGETARNLSWNQAAGSLSLEIILPPGLCTPGCKVIGGMAYGF</sequence>
<comment type="caution">
    <text evidence="2">The sequence shown here is derived from an EMBL/GenBank/DDBJ whole genome shotgun (WGS) entry which is preliminary data.</text>
</comment>
<feature type="region of interest" description="Disordered" evidence="1">
    <location>
        <begin position="1"/>
        <end position="25"/>
    </location>
</feature>
<keyword evidence="3" id="KW-1185">Reference proteome</keyword>
<feature type="compositionally biased region" description="Basic and acidic residues" evidence="1">
    <location>
        <begin position="295"/>
        <end position="305"/>
    </location>
</feature>
<dbReference type="Proteomes" id="UP000299084">
    <property type="component" value="Unassembled WGS sequence"/>
</dbReference>
<protein>
    <submittedName>
        <fullName evidence="2">Uncharacterized protein</fullName>
    </submittedName>
</protein>
<dbReference type="AlphaFoldDB" id="A0A5N4CFN4"/>
<name>A0A5N4CFN4_CAMDR</name>
<evidence type="ECO:0000256" key="1">
    <source>
        <dbReference type="SAM" id="MobiDB-lite"/>
    </source>
</evidence>
<proteinExistence type="predicted"/>
<evidence type="ECO:0000313" key="3">
    <source>
        <dbReference type="Proteomes" id="UP000299084"/>
    </source>
</evidence>
<dbReference type="EMBL" id="JWIN03000026">
    <property type="protein sequence ID" value="KAB1257662.1"/>
    <property type="molecule type" value="Genomic_DNA"/>
</dbReference>
<organism evidence="2 3">
    <name type="scientific">Camelus dromedarius</name>
    <name type="common">Dromedary</name>
    <name type="synonym">Arabian camel</name>
    <dbReference type="NCBI Taxonomy" id="9838"/>
    <lineage>
        <taxon>Eukaryota</taxon>
        <taxon>Metazoa</taxon>
        <taxon>Chordata</taxon>
        <taxon>Craniata</taxon>
        <taxon>Vertebrata</taxon>
        <taxon>Euteleostomi</taxon>
        <taxon>Mammalia</taxon>
        <taxon>Eutheria</taxon>
        <taxon>Laurasiatheria</taxon>
        <taxon>Artiodactyla</taxon>
        <taxon>Tylopoda</taxon>
        <taxon>Camelidae</taxon>
        <taxon>Camelus</taxon>
    </lineage>
</organism>
<reference evidence="2 3" key="1">
    <citation type="journal article" date="2019" name="Mol. Ecol. Resour.">
        <title>Improving Illumina assemblies with Hi-C and long reads: an example with the North African dromedary.</title>
        <authorList>
            <person name="Elbers J.P."/>
            <person name="Rogers M.F."/>
            <person name="Perelman P.L."/>
            <person name="Proskuryakova A.A."/>
            <person name="Serdyukova N.A."/>
            <person name="Johnson W.E."/>
            <person name="Horin P."/>
            <person name="Corander J."/>
            <person name="Murphy D."/>
            <person name="Burger P.A."/>
        </authorList>
    </citation>
    <scope>NUCLEOTIDE SEQUENCE [LARGE SCALE GENOMIC DNA]</scope>
    <source>
        <strain evidence="2">Drom800</strain>
        <tissue evidence="2">Blood</tissue>
    </source>
</reference>
<evidence type="ECO:0000313" key="2">
    <source>
        <dbReference type="EMBL" id="KAB1257662.1"/>
    </source>
</evidence>
<accession>A0A5N4CFN4</accession>
<gene>
    <name evidence="2" type="ORF">Cadr_000026652</name>
</gene>
<feature type="region of interest" description="Disordered" evidence="1">
    <location>
        <begin position="280"/>
        <end position="316"/>
    </location>
</feature>